<gene>
    <name evidence="1" type="ORF">S12H4_46763</name>
</gene>
<accession>X1TIQ8</accession>
<dbReference type="SUPFAM" id="SSF48230">
    <property type="entry name" value="Chondroitin AC/alginate lyase"/>
    <property type="match status" value="1"/>
</dbReference>
<proteinExistence type="predicted"/>
<feature type="non-terminal residue" evidence="1">
    <location>
        <position position="192"/>
    </location>
</feature>
<protein>
    <recommendedName>
        <fullName evidence="2">Heparinase II N-terminal domain-containing protein</fullName>
    </recommendedName>
</protein>
<comment type="caution">
    <text evidence="1">The sequence shown here is derived from an EMBL/GenBank/DDBJ whole genome shotgun (WGS) entry which is preliminary data.</text>
</comment>
<dbReference type="PANTHER" id="PTHR38045:SF1">
    <property type="entry name" value="HEPARINASE II_III-LIKE PROTEIN"/>
    <property type="match status" value="1"/>
</dbReference>
<evidence type="ECO:0008006" key="2">
    <source>
        <dbReference type="Google" id="ProtNLM"/>
    </source>
</evidence>
<organism evidence="1">
    <name type="scientific">marine sediment metagenome</name>
    <dbReference type="NCBI Taxonomy" id="412755"/>
    <lineage>
        <taxon>unclassified sequences</taxon>
        <taxon>metagenomes</taxon>
        <taxon>ecological metagenomes</taxon>
    </lineage>
</organism>
<reference evidence="1" key="1">
    <citation type="journal article" date="2014" name="Front. Microbiol.">
        <title>High frequency of phylogenetically diverse reductive dehalogenase-homologous genes in deep subseafloor sedimentary metagenomes.</title>
        <authorList>
            <person name="Kawai M."/>
            <person name="Futagami T."/>
            <person name="Toyoda A."/>
            <person name="Takaki Y."/>
            <person name="Nishi S."/>
            <person name="Hori S."/>
            <person name="Arai W."/>
            <person name="Tsubouchi T."/>
            <person name="Morono Y."/>
            <person name="Uchiyama I."/>
            <person name="Ito T."/>
            <person name="Fujiyama A."/>
            <person name="Inagaki F."/>
            <person name="Takami H."/>
        </authorList>
    </citation>
    <scope>NUCLEOTIDE SEQUENCE</scope>
    <source>
        <strain evidence="1">Expedition CK06-06</strain>
    </source>
</reference>
<name>X1TIQ8_9ZZZZ</name>
<sequence>MHQFPYIDPTTDVEGRSPVHLKHANVSYDMARLVAERLSRSAFLFMYTGEHKYKDLVMRQIEALYDTDRWPMWCDDAHVNIEPHVDIRTCRISMWVALAYNWMYDHLTEEERRYIVDGLDRRAIQPFWQKLEQRPGWYVRRHNWFTNIFGGMGITAMALGDDLPDTKALLDTIVPAMIAFNNDAFGYMGECN</sequence>
<evidence type="ECO:0000313" key="1">
    <source>
        <dbReference type="EMBL" id="GAJ05203.1"/>
    </source>
</evidence>
<dbReference type="AlphaFoldDB" id="X1TIQ8"/>
<dbReference type="PANTHER" id="PTHR38045">
    <property type="entry name" value="CHROMOSOME 1, WHOLE GENOME SHOTGUN SEQUENCE"/>
    <property type="match status" value="1"/>
</dbReference>
<dbReference type="EMBL" id="BARW01029053">
    <property type="protein sequence ID" value="GAJ05203.1"/>
    <property type="molecule type" value="Genomic_DNA"/>
</dbReference>
<dbReference type="Gene3D" id="1.50.10.100">
    <property type="entry name" value="Chondroitin AC/alginate lyase"/>
    <property type="match status" value="1"/>
</dbReference>
<dbReference type="InterPro" id="IPR008929">
    <property type="entry name" value="Chondroitin_lyas"/>
</dbReference>